<dbReference type="EMBL" id="DRYK01000056">
    <property type="protein sequence ID" value="HHP68029.1"/>
    <property type="molecule type" value="Genomic_DNA"/>
</dbReference>
<dbReference type="Pfam" id="PF01423">
    <property type="entry name" value="LSM"/>
    <property type="match status" value="1"/>
</dbReference>
<dbReference type="PANTHER" id="PTHR11021">
    <property type="entry name" value="SMALL NUCLEAR RIBONUCLEOPROTEIN F SNRNP-F"/>
    <property type="match status" value="1"/>
</dbReference>
<dbReference type="SUPFAM" id="SSF50182">
    <property type="entry name" value="Sm-like ribonucleoproteins"/>
    <property type="match status" value="1"/>
</dbReference>
<dbReference type="GO" id="GO:1990904">
    <property type="term" value="C:ribonucleoprotein complex"/>
    <property type="evidence" value="ECO:0007669"/>
    <property type="project" value="UniProtKB-KW"/>
</dbReference>
<name>A0A7J3XZY2_9CREN</name>
<organism evidence="3">
    <name type="scientific">Thermogladius calderae</name>
    <dbReference type="NCBI Taxonomy" id="1200300"/>
    <lineage>
        <taxon>Archaea</taxon>
        <taxon>Thermoproteota</taxon>
        <taxon>Thermoprotei</taxon>
        <taxon>Desulfurococcales</taxon>
        <taxon>Desulfurococcaceae</taxon>
        <taxon>Thermogladius</taxon>
    </lineage>
</organism>
<dbReference type="GO" id="GO:0000398">
    <property type="term" value="P:mRNA splicing, via spliceosome"/>
    <property type="evidence" value="ECO:0007669"/>
    <property type="project" value="InterPro"/>
</dbReference>
<dbReference type="Gene3D" id="2.30.30.100">
    <property type="match status" value="1"/>
</dbReference>
<dbReference type="PANTHER" id="PTHR11021:SF0">
    <property type="entry name" value="SMALL NUCLEAR RIBONUCLEOPROTEIN F"/>
    <property type="match status" value="1"/>
</dbReference>
<keyword evidence="1" id="KW-0687">Ribonucleoprotein</keyword>
<dbReference type="GO" id="GO:0003723">
    <property type="term" value="F:RNA binding"/>
    <property type="evidence" value="ECO:0007669"/>
    <property type="project" value="InterPro"/>
</dbReference>
<dbReference type="SMART" id="SM00651">
    <property type="entry name" value="Sm"/>
    <property type="match status" value="1"/>
</dbReference>
<dbReference type="InterPro" id="IPR016487">
    <property type="entry name" value="Lsm6/sSmF"/>
</dbReference>
<dbReference type="PROSITE" id="PS52002">
    <property type="entry name" value="SM"/>
    <property type="match status" value="1"/>
</dbReference>
<evidence type="ECO:0000256" key="1">
    <source>
        <dbReference type="ARBA" id="ARBA00023274"/>
    </source>
</evidence>
<dbReference type="CDD" id="cd01726">
    <property type="entry name" value="LSm6"/>
    <property type="match status" value="1"/>
</dbReference>
<reference evidence="3" key="1">
    <citation type="journal article" date="2020" name="mSystems">
        <title>Genome- and Community-Level Interaction Insights into Carbon Utilization and Element Cycling Functions of Hydrothermarchaeota in Hydrothermal Sediment.</title>
        <authorList>
            <person name="Zhou Z."/>
            <person name="Liu Y."/>
            <person name="Xu W."/>
            <person name="Pan J."/>
            <person name="Luo Z.H."/>
            <person name="Li M."/>
        </authorList>
    </citation>
    <scope>NUCLEOTIDE SEQUENCE [LARGE SCALE GENOMIC DNA]</scope>
    <source>
        <strain evidence="3">SpSt-110</strain>
    </source>
</reference>
<proteinExistence type="predicted"/>
<dbReference type="AlphaFoldDB" id="A0A7J3XZY2"/>
<comment type="caution">
    <text evidence="3">The sequence shown here is derived from an EMBL/GenBank/DDBJ whole genome shotgun (WGS) entry which is preliminary data.</text>
</comment>
<protein>
    <submittedName>
        <fullName evidence="3">Sm ribonucleo</fullName>
    </submittedName>
</protein>
<dbReference type="InterPro" id="IPR001163">
    <property type="entry name" value="Sm_dom_euk/arc"/>
</dbReference>
<dbReference type="InterPro" id="IPR010920">
    <property type="entry name" value="LSM_dom_sf"/>
</dbReference>
<accession>A0A7J3XZY2</accession>
<evidence type="ECO:0000313" key="3">
    <source>
        <dbReference type="EMBL" id="HHP68029.1"/>
    </source>
</evidence>
<dbReference type="InterPro" id="IPR047575">
    <property type="entry name" value="Sm"/>
</dbReference>
<feature type="domain" description="Sm" evidence="2">
    <location>
        <begin position="5"/>
        <end position="78"/>
    </location>
</feature>
<sequence>MRNPSPLKVLRTAVNQVVLVRVKDGNEYIGSLEMVDPTMNVVLSDCEETSSDGKPLARYGRALIRGSHIVFVSVNYGQVAPEKAGV</sequence>
<gene>
    <name evidence="3" type="ORF">ENM60_04500</name>
</gene>
<evidence type="ECO:0000259" key="2">
    <source>
        <dbReference type="PROSITE" id="PS52002"/>
    </source>
</evidence>